<keyword evidence="1" id="KW-0472">Membrane</keyword>
<dbReference type="RefSeq" id="WP_137055153.1">
    <property type="nucleotide sequence ID" value="NZ_BDEO01000001.1"/>
</dbReference>
<evidence type="ECO:0000313" key="2">
    <source>
        <dbReference type="EMBL" id="SHJ86005.1"/>
    </source>
</evidence>
<sequence length="181" mass="20125">MSPVAMHQRPSRHCQAGDQSGFSLLEVLIVMTIIAALTGLSVAWLEGGSEPSLDSARERLRIDLERAAIQAMEQQRAIGLRPSDTGYAFVTREPGDTTWERLETPSLPPRRWQLDIALRRHPVSPISPATPWLIWWPDGEVLGGRLELSADERHRHLVIDLLGIRDATAGETTHATERDNG</sequence>
<keyword evidence="3" id="KW-1185">Reference proteome</keyword>
<dbReference type="OrthoDB" id="5730913at2"/>
<feature type="transmembrane region" description="Helical" evidence="1">
    <location>
        <begin position="21"/>
        <end position="45"/>
    </location>
</feature>
<accession>A0A1M6MR58</accession>
<keyword evidence="1" id="KW-1133">Transmembrane helix</keyword>
<evidence type="ECO:0000256" key="1">
    <source>
        <dbReference type="SAM" id="Phobius"/>
    </source>
</evidence>
<name>A0A1M6MR58_9GAMM</name>
<gene>
    <name evidence="2" type="ORF">SAMN05192556_101135</name>
</gene>
<dbReference type="Pfam" id="PF07963">
    <property type="entry name" value="N_methyl"/>
    <property type="match status" value="1"/>
</dbReference>
<organism evidence="2 3">
    <name type="scientific">Halomonas caseinilytica</name>
    <dbReference type="NCBI Taxonomy" id="438744"/>
    <lineage>
        <taxon>Bacteria</taxon>
        <taxon>Pseudomonadati</taxon>
        <taxon>Pseudomonadota</taxon>
        <taxon>Gammaproteobacteria</taxon>
        <taxon>Oceanospirillales</taxon>
        <taxon>Halomonadaceae</taxon>
        <taxon>Halomonas</taxon>
    </lineage>
</organism>
<dbReference type="PROSITE" id="PS00409">
    <property type="entry name" value="PROKAR_NTER_METHYL"/>
    <property type="match status" value="1"/>
</dbReference>
<evidence type="ECO:0000313" key="3">
    <source>
        <dbReference type="Proteomes" id="UP000184248"/>
    </source>
</evidence>
<dbReference type="InterPro" id="IPR045584">
    <property type="entry name" value="Pilin-like"/>
</dbReference>
<dbReference type="EMBL" id="FRAL01000001">
    <property type="protein sequence ID" value="SHJ86005.1"/>
    <property type="molecule type" value="Genomic_DNA"/>
</dbReference>
<dbReference type="AlphaFoldDB" id="A0A1M6MR58"/>
<dbReference type="Gene3D" id="3.55.40.10">
    <property type="entry name" value="minor pseudopilin epsh domain"/>
    <property type="match status" value="1"/>
</dbReference>
<keyword evidence="1" id="KW-0812">Transmembrane</keyword>
<reference evidence="3" key="1">
    <citation type="submission" date="2016-11" db="EMBL/GenBank/DDBJ databases">
        <authorList>
            <person name="Varghese N."/>
            <person name="Submissions S."/>
        </authorList>
    </citation>
    <scope>NUCLEOTIDE SEQUENCE [LARGE SCALE GENOMIC DNA]</scope>
    <source>
        <strain evidence="3">ALO Sharm</strain>
    </source>
</reference>
<dbReference type="Proteomes" id="UP000184248">
    <property type="component" value="Unassembled WGS sequence"/>
</dbReference>
<protein>
    <submittedName>
        <fullName evidence="2">General secretion pathway protein H</fullName>
    </submittedName>
</protein>
<proteinExistence type="predicted"/>
<dbReference type="InterPro" id="IPR012902">
    <property type="entry name" value="N_methyl_site"/>
</dbReference>
<dbReference type="SUPFAM" id="SSF54523">
    <property type="entry name" value="Pili subunits"/>
    <property type="match status" value="1"/>
</dbReference>
<dbReference type="NCBIfam" id="TIGR02532">
    <property type="entry name" value="IV_pilin_GFxxxE"/>
    <property type="match status" value="1"/>
</dbReference>